<keyword evidence="10" id="KW-1185">Reference proteome</keyword>
<keyword evidence="5 8" id="KW-1133">Transmembrane helix</keyword>
<feature type="transmembrane region" description="Helical" evidence="8">
    <location>
        <begin position="228"/>
        <end position="255"/>
    </location>
</feature>
<dbReference type="InterPro" id="IPR004299">
    <property type="entry name" value="MBOAT_fam"/>
</dbReference>
<evidence type="ECO:0000256" key="1">
    <source>
        <dbReference type="ARBA" id="ARBA00004651"/>
    </source>
</evidence>
<dbReference type="OrthoDB" id="9805788at2"/>
<proteinExistence type="inferred from homology"/>
<evidence type="ECO:0000313" key="9">
    <source>
        <dbReference type="EMBL" id="SHJ01600.1"/>
    </source>
</evidence>
<dbReference type="PANTHER" id="PTHR13285:SF18">
    <property type="entry name" value="PROTEIN-CYSTEINE N-PALMITOYLTRANSFERASE RASP"/>
    <property type="match status" value="1"/>
</dbReference>
<feature type="transmembrane region" description="Helical" evidence="8">
    <location>
        <begin position="114"/>
        <end position="132"/>
    </location>
</feature>
<keyword evidence="4 8" id="KW-0812">Transmembrane</keyword>
<dbReference type="GO" id="GO:0016746">
    <property type="term" value="F:acyltransferase activity"/>
    <property type="evidence" value="ECO:0007669"/>
    <property type="project" value="UniProtKB-KW"/>
</dbReference>
<feature type="transmembrane region" description="Helical" evidence="8">
    <location>
        <begin position="188"/>
        <end position="208"/>
    </location>
</feature>
<dbReference type="GO" id="GO:0042121">
    <property type="term" value="P:alginic acid biosynthetic process"/>
    <property type="evidence" value="ECO:0007669"/>
    <property type="project" value="InterPro"/>
</dbReference>
<evidence type="ECO:0000256" key="4">
    <source>
        <dbReference type="ARBA" id="ARBA00022692"/>
    </source>
</evidence>
<feature type="transmembrane region" description="Helical" evidence="8">
    <location>
        <begin position="359"/>
        <end position="379"/>
    </location>
</feature>
<dbReference type="AlphaFoldDB" id="A0A1M6FVD6"/>
<dbReference type="InterPro" id="IPR024194">
    <property type="entry name" value="Ac/AlaTfrase_AlgI/DltB"/>
</dbReference>
<reference evidence="9 10" key="1">
    <citation type="submission" date="2016-11" db="EMBL/GenBank/DDBJ databases">
        <authorList>
            <person name="Jaros S."/>
            <person name="Januszkiewicz K."/>
            <person name="Wedrychowicz H."/>
        </authorList>
    </citation>
    <scope>NUCLEOTIDE SEQUENCE [LARGE SCALE GENOMIC DNA]</scope>
    <source>
        <strain evidence="9 10">DSM 17477</strain>
    </source>
</reference>
<dbReference type="InterPro" id="IPR028362">
    <property type="entry name" value="AlgI"/>
</dbReference>
<keyword evidence="6 7" id="KW-0472">Membrane</keyword>
<dbReference type="Pfam" id="PF03062">
    <property type="entry name" value="MBOAT"/>
    <property type="match status" value="1"/>
</dbReference>
<keyword evidence="7 9" id="KW-0808">Transferase</keyword>
<dbReference type="InterPro" id="IPR051085">
    <property type="entry name" value="MB_O-acyltransferase"/>
</dbReference>
<comment type="similarity">
    <text evidence="2 7">Belongs to the membrane-bound acyltransferase family.</text>
</comment>
<sequence length="473" mass="55395">MLFHSFEFLILLSITVLVYYIFPKSRVYALAWANLLFYGASGFNYLVLFGIVTFISYFLALKLHESKNNLYYYLGLGLNLLNLLFFKYSGFLLSNLTSLLNIGFQNQDEFISRIILPVGISFYTFQIIAYMTDVKRDEIEPERSFIRFWVFISFFGQLIAGPIMRGYQFLPQINDVKSCIWKESRLKYGIYYIMMGLSKKLLFADYLATYANRFFDSYMNFTMLDGWIAAWLFAFQIYFDFSAYSEIAVGVGHLFDLDLDINFKSPYISRSPKEFWKRWHITLSSWIRDYIYIPLGGNKNGFVMQCMFLMTAMTLSGMWHGAAWTFIVWGAYHGLLVIFHNIYLRYFSDFRNKLKDKKWYNALSVFVFFNLTSIGWVFFRAKSFSQAIQIIGKMFNAGNLTITSFQVKYLVIVAGLCLMHVVEYLVRKNEQEIAGKIQKHVPVPLRALGYTVMVLALLVIAQTEQSTFIYFQF</sequence>
<dbReference type="GO" id="GO:0005886">
    <property type="term" value="C:plasma membrane"/>
    <property type="evidence" value="ECO:0007669"/>
    <property type="project" value="UniProtKB-SubCell"/>
</dbReference>
<evidence type="ECO:0000256" key="3">
    <source>
        <dbReference type="ARBA" id="ARBA00022475"/>
    </source>
</evidence>
<feature type="transmembrane region" description="Helical" evidence="8">
    <location>
        <begin position="144"/>
        <end position="167"/>
    </location>
</feature>
<gene>
    <name evidence="9" type="ORF">SAMN02745751_01552</name>
</gene>
<feature type="transmembrane region" description="Helical" evidence="8">
    <location>
        <begin position="326"/>
        <end position="347"/>
    </location>
</feature>
<dbReference type="PANTHER" id="PTHR13285">
    <property type="entry name" value="ACYLTRANSFERASE"/>
    <property type="match status" value="1"/>
</dbReference>
<dbReference type="STRING" id="1121476.SAMN02745751_01552"/>
<feature type="transmembrane region" description="Helical" evidence="8">
    <location>
        <begin position="409"/>
        <end position="426"/>
    </location>
</feature>
<evidence type="ECO:0000256" key="6">
    <source>
        <dbReference type="ARBA" id="ARBA00023136"/>
    </source>
</evidence>
<keyword evidence="3 7" id="KW-1003">Cell membrane</keyword>
<protein>
    <submittedName>
        <fullName evidence="9">D-alanyl-lipoteichoic acid acyltransferase DltB, MBOAT superfamily</fullName>
    </submittedName>
</protein>
<dbReference type="EMBL" id="FQZL01000009">
    <property type="protein sequence ID" value="SHJ01600.1"/>
    <property type="molecule type" value="Genomic_DNA"/>
</dbReference>
<dbReference type="RefSeq" id="WP_073049012.1">
    <property type="nucleotide sequence ID" value="NZ_FQZL01000009.1"/>
</dbReference>
<evidence type="ECO:0000256" key="8">
    <source>
        <dbReference type="SAM" id="Phobius"/>
    </source>
</evidence>
<dbReference type="PIRSF" id="PIRSF016636">
    <property type="entry name" value="AlgI_DltB"/>
    <property type="match status" value="1"/>
</dbReference>
<dbReference type="Proteomes" id="UP000184052">
    <property type="component" value="Unassembled WGS sequence"/>
</dbReference>
<organism evidence="9 10">
    <name type="scientific">Dethiosulfatibacter aminovorans DSM 17477</name>
    <dbReference type="NCBI Taxonomy" id="1121476"/>
    <lineage>
        <taxon>Bacteria</taxon>
        <taxon>Bacillati</taxon>
        <taxon>Bacillota</taxon>
        <taxon>Tissierellia</taxon>
        <taxon>Dethiosulfatibacter</taxon>
    </lineage>
</organism>
<feature type="transmembrane region" description="Helical" evidence="8">
    <location>
        <begin position="447"/>
        <end position="471"/>
    </location>
</feature>
<feature type="transmembrane region" description="Helical" evidence="8">
    <location>
        <begin position="6"/>
        <end position="23"/>
    </location>
</feature>
<feature type="transmembrane region" description="Helical" evidence="8">
    <location>
        <begin position="71"/>
        <end position="93"/>
    </location>
</feature>
<name>A0A1M6FVD6_9FIRM</name>
<keyword evidence="7 9" id="KW-0012">Acyltransferase</keyword>
<feature type="transmembrane region" description="Helical" evidence="8">
    <location>
        <begin position="35"/>
        <end position="59"/>
    </location>
</feature>
<evidence type="ECO:0000256" key="5">
    <source>
        <dbReference type="ARBA" id="ARBA00022989"/>
    </source>
</evidence>
<comment type="subcellular location">
    <subcellularLocation>
        <location evidence="1">Cell membrane</location>
        <topology evidence="1">Multi-pass membrane protein</topology>
    </subcellularLocation>
</comment>
<evidence type="ECO:0000256" key="2">
    <source>
        <dbReference type="ARBA" id="ARBA00010323"/>
    </source>
</evidence>
<evidence type="ECO:0000256" key="7">
    <source>
        <dbReference type="PIRNR" id="PIRNR016636"/>
    </source>
</evidence>
<accession>A0A1M6FVD6</accession>
<dbReference type="PIRSF" id="PIRSF500217">
    <property type="entry name" value="AlgI"/>
    <property type="match status" value="1"/>
</dbReference>
<evidence type="ECO:0000313" key="10">
    <source>
        <dbReference type="Proteomes" id="UP000184052"/>
    </source>
</evidence>